<dbReference type="PROSITE" id="PS51419">
    <property type="entry name" value="RAB"/>
    <property type="match status" value="1"/>
</dbReference>
<evidence type="ECO:0000313" key="7">
    <source>
        <dbReference type="Proteomes" id="UP000444721"/>
    </source>
</evidence>
<dbReference type="Pfam" id="PF00071">
    <property type="entry name" value="Ras"/>
    <property type="match status" value="1"/>
</dbReference>
<dbReference type="GO" id="GO:0007264">
    <property type="term" value="P:small GTPase-mediated signal transduction"/>
    <property type="evidence" value="ECO:0007669"/>
    <property type="project" value="InterPro"/>
</dbReference>
<name>A0A6A5B4P1_NAEFO</name>
<dbReference type="SMART" id="SM00173">
    <property type="entry name" value="RAS"/>
    <property type="match status" value="1"/>
</dbReference>
<dbReference type="PROSITE" id="PS51420">
    <property type="entry name" value="RHO"/>
    <property type="match status" value="1"/>
</dbReference>
<feature type="compositionally biased region" description="Basic and acidic residues" evidence="4">
    <location>
        <begin position="648"/>
        <end position="659"/>
    </location>
</feature>
<comment type="caution">
    <text evidence="6">The sequence shown here is derived from an EMBL/GenBank/DDBJ whole genome shotgun (WGS) entry which is preliminary data.</text>
</comment>
<dbReference type="Gene3D" id="3.40.50.300">
    <property type="entry name" value="P-loop containing nucleotide triphosphate hydrolases"/>
    <property type="match status" value="1"/>
</dbReference>
<evidence type="ECO:0000313" key="6">
    <source>
        <dbReference type="EMBL" id="KAF0973743.1"/>
    </source>
</evidence>
<keyword evidence="3" id="KW-0342">GTP-binding</keyword>
<dbReference type="InterPro" id="IPR001806">
    <property type="entry name" value="Small_GTPase"/>
</dbReference>
<dbReference type="SMART" id="SM00174">
    <property type="entry name" value="RHO"/>
    <property type="match status" value="1"/>
</dbReference>
<dbReference type="GeneID" id="68114348"/>
<accession>A0A6A5B4P1</accession>
<evidence type="ECO:0000259" key="5">
    <source>
        <dbReference type="PROSITE" id="PS50097"/>
    </source>
</evidence>
<protein>
    <recommendedName>
        <fullName evidence="5">BTB domain-containing protein</fullName>
    </recommendedName>
</protein>
<evidence type="ECO:0000256" key="1">
    <source>
        <dbReference type="ARBA" id="ARBA00010142"/>
    </source>
</evidence>
<sequence>MQKSLKLVAVGDGAVGKSCLLIACSTNSFPEDYIPTVFDNYSSNVLWNGECYSVGLWDTAGQEDYHSSFSKNFSLFEDRLRPLSYPGTDVFLLCFSMSNATSLENAQHKWIPELIHYCPDVPIVLVGCKSDLVSSSTSSSDNNTRSVSKEMVEEFMKKNNKYISNVIVTSSKTMYNINKIWDVAISAATSTCHTKSKKNKRTVKIIGEIEETEPSPPVMPPAGKAPWIYVKNSTFGEGFKKLLNQEFLADTRFVIFDTKEQMEREIWAHQLVLSCGPSKIIENFSDHILKAKLDHSLDEICNQVNAGRVTGFASMTLSEHNDTPQRKYFVIKLSNTVSYDSFLCLLEVIYYGQSETLKSKRNDSKFLNQVKTVASIFECEYLENMANNFLDGLEDVFNESLGTFLNDMLGSKAKQKYFENKDHADVCLKLSNDPQDTTREIYAHKLFLSVNCEVFRAMFEGNFVENSFEMSQVDLTSEIDASQPGQLEMRFHEYQSLIEYLYSAHSTIDESNAIGLMSLSNQYGMSGLTSMCEIYISKIIDKSIAKGIEKADIDIIGILLLAQTYAANQLAQFCLHFIATNYEPMKARKEWNLLTGFNKQYVEEHKWPPDSYFKQVEKYQSDMEKYLKKKKKKLEKQSTTEDEQEESNLEKDKKNCMIQ</sequence>
<dbReference type="NCBIfam" id="TIGR00231">
    <property type="entry name" value="small_GTP"/>
    <property type="match status" value="1"/>
</dbReference>
<dbReference type="FunFam" id="3.40.50.300:FF:001179">
    <property type="entry name" value="Rho family GTPase"/>
    <property type="match status" value="1"/>
</dbReference>
<dbReference type="PRINTS" id="PR00449">
    <property type="entry name" value="RASTRNSFRMNG"/>
</dbReference>
<dbReference type="PROSITE" id="PS51421">
    <property type="entry name" value="RAS"/>
    <property type="match status" value="1"/>
</dbReference>
<feature type="region of interest" description="Disordered" evidence="4">
    <location>
        <begin position="631"/>
        <end position="659"/>
    </location>
</feature>
<dbReference type="InterPro" id="IPR011333">
    <property type="entry name" value="SKP1/BTB/POZ_sf"/>
</dbReference>
<dbReference type="EMBL" id="VFQX01000058">
    <property type="protein sequence ID" value="KAF0973743.1"/>
    <property type="molecule type" value="Genomic_DNA"/>
</dbReference>
<dbReference type="VEuPathDB" id="AmoebaDB:NF0076010"/>
<dbReference type="InterPro" id="IPR027417">
    <property type="entry name" value="P-loop_NTPase"/>
</dbReference>
<dbReference type="Pfam" id="PF00651">
    <property type="entry name" value="BTB"/>
    <property type="match status" value="1"/>
</dbReference>
<dbReference type="OrthoDB" id="10251809at2759"/>
<reference evidence="6 7" key="1">
    <citation type="journal article" date="2019" name="Sci. Rep.">
        <title>Nanopore sequencing improves the draft genome of the human pathogenic amoeba Naegleria fowleri.</title>
        <authorList>
            <person name="Liechti N."/>
            <person name="Schurch N."/>
            <person name="Bruggmann R."/>
            <person name="Wittwer M."/>
        </authorList>
    </citation>
    <scope>NUCLEOTIDE SEQUENCE [LARGE SCALE GENOMIC DNA]</scope>
    <source>
        <strain evidence="6 7">ATCC 30894</strain>
    </source>
</reference>
<organism evidence="6 7">
    <name type="scientific">Naegleria fowleri</name>
    <name type="common">Brain eating amoeba</name>
    <dbReference type="NCBI Taxonomy" id="5763"/>
    <lineage>
        <taxon>Eukaryota</taxon>
        <taxon>Discoba</taxon>
        <taxon>Heterolobosea</taxon>
        <taxon>Tetramitia</taxon>
        <taxon>Eutetramitia</taxon>
        <taxon>Vahlkampfiidae</taxon>
        <taxon>Naegleria</taxon>
    </lineage>
</organism>
<evidence type="ECO:0000256" key="3">
    <source>
        <dbReference type="ARBA" id="ARBA00023134"/>
    </source>
</evidence>
<dbReference type="InterPro" id="IPR005225">
    <property type="entry name" value="Small_GTP-bd"/>
</dbReference>
<gene>
    <name evidence="6" type="ORF">FDP41_007130</name>
</gene>
<dbReference type="SUPFAM" id="SSF54695">
    <property type="entry name" value="POZ domain"/>
    <property type="match status" value="1"/>
</dbReference>
<dbReference type="OMA" id="TIDKDCN"/>
<keyword evidence="2" id="KW-0547">Nucleotide-binding</keyword>
<feature type="domain" description="BTB" evidence="5">
    <location>
        <begin position="424"/>
        <end position="510"/>
    </location>
</feature>
<dbReference type="RefSeq" id="XP_044558456.1">
    <property type="nucleotide sequence ID" value="XM_044710842.1"/>
</dbReference>
<dbReference type="SMART" id="SM00175">
    <property type="entry name" value="RAB"/>
    <property type="match status" value="1"/>
</dbReference>
<dbReference type="GO" id="GO:0005525">
    <property type="term" value="F:GTP binding"/>
    <property type="evidence" value="ECO:0007669"/>
    <property type="project" value="UniProtKB-KW"/>
</dbReference>
<dbReference type="Gene3D" id="3.30.710.10">
    <property type="entry name" value="Potassium Channel Kv1.1, Chain A"/>
    <property type="match status" value="2"/>
</dbReference>
<dbReference type="InterPro" id="IPR003578">
    <property type="entry name" value="Small_GTPase_Rho"/>
</dbReference>
<dbReference type="AlphaFoldDB" id="A0A6A5B4P1"/>
<dbReference type="InterPro" id="IPR000210">
    <property type="entry name" value="BTB/POZ_dom"/>
</dbReference>
<dbReference type="CDD" id="cd00157">
    <property type="entry name" value="Rho"/>
    <property type="match status" value="1"/>
</dbReference>
<keyword evidence="7" id="KW-1185">Reference proteome</keyword>
<dbReference type="PROSITE" id="PS50097">
    <property type="entry name" value="BTB"/>
    <property type="match status" value="1"/>
</dbReference>
<comment type="similarity">
    <text evidence="1">Belongs to the small GTPase superfamily. Rho family.</text>
</comment>
<dbReference type="VEuPathDB" id="AmoebaDB:NfTy_009010"/>
<evidence type="ECO:0000256" key="2">
    <source>
        <dbReference type="ARBA" id="ARBA00022741"/>
    </source>
</evidence>
<dbReference type="SUPFAM" id="SSF52540">
    <property type="entry name" value="P-loop containing nucleoside triphosphate hydrolases"/>
    <property type="match status" value="1"/>
</dbReference>
<dbReference type="SMART" id="SM00225">
    <property type="entry name" value="BTB"/>
    <property type="match status" value="2"/>
</dbReference>
<dbReference type="CDD" id="cd18499">
    <property type="entry name" value="BACK_RHOBTB"/>
    <property type="match status" value="1"/>
</dbReference>
<dbReference type="Proteomes" id="UP000444721">
    <property type="component" value="Unassembled WGS sequence"/>
</dbReference>
<dbReference type="GO" id="GO:0003924">
    <property type="term" value="F:GTPase activity"/>
    <property type="evidence" value="ECO:0007669"/>
    <property type="project" value="InterPro"/>
</dbReference>
<dbReference type="PANTHER" id="PTHR24072">
    <property type="entry name" value="RHO FAMILY GTPASE"/>
    <property type="match status" value="1"/>
</dbReference>
<evidence type="ECO:0000256" key="4">
    <source>
        <dbReference type="SAM" id="MobiDB-lite"/>
    </source>
</evidence>
<dbReference type="VEuPathDB" id="AmoebaDB:FDP41_007130"/>
<proteinExistence type="inferred from homology"/>